<evidence type="ECO:0000313" key="1">
    <source>
        <dbReference type="EMBL" id="MFC3967319.1"/>
    </source>
</evidence>
<proteinExistence type="predicted"/>
<dbReference type="RefSeq" id="WP_247259426.1">
    <property type="nucleotide sequence ID" value="NZ_JALJQZ010000002.1"/>
</dbReference>
<organism evidence="1 2">
    <name type="scientific">Rhizobium lemnae</name>
    <dbReference type="NCBI Taxonomy" id="1214924"/>
    <lineage>
        <taxon>Bacteria</taxon>
        <taxon>Pseudomonadati</taxon>
        <taxon>Pseudomonadota</taxon>
        <taxon>Alphaproteobacteria</taxon>
        <taxon>Hyphomicrobiales</taxon>
        <taxon>Rhizobiaceae</taxon>
        <taxon>Rhizobium/Agrobacterium group</taxon>
        <taxon>Rhizobium</taxon>
    </lineage>
</organism>
<evidence type="ECO:0000313" key="2">
    <source>
        <dbReference type="Proteomes" id="UP001595697"/>
    </source>
</evidence>
<accession>A0ABV8E595</accession>
<name>A0ABV8E595_9HYPH</name>
<dbReference type="Proteomes" id="UP001595697">
    <property type="component" value="Unassembled WGS sequence"/>
</dbReference>
<reference evidence="2" key="1">
    <citation type="journal article" date="2019" name="Int. J. Syst. Evol. Microbiol.">
        <title>The Global Catalogue of Microorganisms (GCM) 10K type strain sequencing project: providing services to taxonomists for standard genome sequencing and annotation.</title>
        <authorList>
            <consortium name="The Broad Institute Genomics Platform"/>
            <consortium name="The Broad Institute Genome Sequencing Center for Infectious Disease"/>
            <person name="Wu L."/>
            <person name="Ma J."/>
        </authorList>
    </citation>
    <scope>NUCLEOTIDE SEQUENCE [LARGE SCALE GENOMIC DNA]</scope>
    <source>
        <strain evidence="2">TBRC 5781</strain>
    </source>
</reference>
<keyword evidence="2" id="KW-1185">Reference proteome</keyword>
<evidence type="ECO:0008006" key="3">
    <source>
        <dbReference type="Google" id="ProtNLM"/>
    </source>
</evidence>
<gene>
    <name evidence="1" type="ORF">ACFOVS_04110</name>
</gene>
<protein>
    <recommendedName>
        <fullName evidence="3">DUF4868 domain-containing protein</fullName>
    </recommendedName>
</protein>
<comment type="caution">
    <text evidence="1">The sequence shown here is derived from an EMBL/GenBank/DDBJ whole genome shotgun (WGS) entry which is preliminary data.</text>
</comment>
<dbReference type="EMBL" id="JBHSBD010000016">
    <property type="protein sequence ID" value="MFC3967319.1"/>
    <property type="molecule type" value="Genomic_DNA"/>
</dbReference>
<sequence length="326" mass="36437">MSLAIIGETFGKTRGHPVDYLPHPVRTIFISAAVYERSAQTKATIERNIQLSDPKLARQRSTMAGWVQNAEMSGATDEQIADMRGRIRALEMIAVPVLYSDECSIFDVSALLPKLPKNDISDFSLRDLVLPGDETIYIHFGREEALVVDQGHDLYFEGAYVTHVDNKIGEDDVSTFRIALVFSDPEFGTLAFDRPIGHTLKRNSDFVRFEIKHTKTVRQGFASLAQNGLAEESQVLTAPLKVYRTAYDLLIRSMIYLGRDGRDVEPGYFDGVPERQLLKALNGDENSEHYLLESGFPSVQFVGRNIGPVPDLSEPDWGAEPVGFRI</sequence>